<keyword evidence="1" id="KW-0732">Signal</keyword>
<accession>A0A2Z2NRY4</accession>
<dbReference type="InterPro" id="IPR036365">
    <property type="entry name" value="PGBD-like_sf"/>
</dbReference>
<keyword evidence="4" id="KW-1185">Reference proteome</keyword>
<dbReference type="InterPro" id="IPR002477">
    <property type="entry name" value="Peptidoglycan-bd-like"/>
</dbReference>
<dbReference type="OrthoDB" id="9772911at2"/>
<protein>
    <recommendedName>
        <fullName evidence="2">Peptidoglycan binding-like domain-containing protein</fullName>
    </recommendedName>
</protein>
<proteinExistence type="predicted"/>
<dbReference type="KEGG" id="gai:IMCC3135_00905"/>
<evidence type="ECO:0000256" key="1">
    <source>
        <dbReference type="SAM" id="SignalP"/>
    </source>
</evidence>
<dbReference type="PROSITE" id="PS51257">
    <property type="entry name" value="PROKAR_LIPOPROTEIN"/>
    <property type="match status" value="1"/>
</dbReference>
<dbReference type="Gene3D" id="1.10.101.10">
    <property type="entry name" value="PGBD-like superfamily/PGBD"/>
    <property type="match status" value="1"/>
</dbReference>
<dbReference type="EMBL" id="CP018632">
    <property type="protein sequence ID" value="ASJ70307.1"/>
    <property type="molecule type" value="Genomic_DNA"/>
</dbReference>
<reference evidence="3 4" key="1">
    <citation type="submission" date="2016-12" db="EMBL/GenBank/DDBJ databases">
        <authorList>
            <person name="Song W.-J."/>
            <person name="Kurnit D.M."/>
        </authorList>
    </citation>
    <scope>NUCLEOTIDE SEQUENCE [LARGE SCALE GENOMIC DNA]</scope>
    <source>
        <strain evidence="3 4">IMCC3135</strain>
    </source>
</reference>
<feature type="chain" id="PRO_5016369175" description="Peptidoglycan binding-like domain-containing protein" evidence="1">
    <location>
        <begin position="32"/>
        <end position="177"/>
    </location>
</feature>
<feature type="domain" description="Peptidoglycan binding-like" evidence="2">
    <location>
        <begin position="122"/>
        <end position="175"/>
    </location>
</feature>
<sequence length="177" mass="19202">MNKLTNNHQTFMFKVFTVLSCCFLLIGCAQLNTLYTDVDELPGNRLKILSKGSWDSTSRVEIVESTAEKRCGGAYEVISTDFEVKPGGAIGKNLVAIVQCEGQIGQNTRITNSTKKAPVDRAVINAQRKLNDLGYDAGSADGILGQGTKSAIKQFQIDNDLEINSLLDRETSALLGI</sequence>
<dbReference type="Proteomes" id="UP000250079">
    <property type="component" value="Chromosome"/>
</dbReference>
<dbReference type="AlphaFoldDB" id="A0A2Z2NRY4"/>
<name>A0A2Z2NRY4_9GAMM</name>
<feature type="signal peptide" evidence="1">
    <location>
        <begin position="1"/>
        <end position="31"/>
    </location>
</feature>
<organism evidence="3 4">
    <name type="scientific">Granulosicoccus antarcticus IMCC3135</name>
    <dbReference type="NCBI Taxonomy" id="1192854"/>
    <lineage>
        <taxon>Bacteria</taxon>
        <taxon>Pseudomonadati</taxon>
        <taxon>Pseudomonadota</taxon>
        <taxon>Gammaproteobacteria</taxon>
        <taxon>Chromatiales</taxon>
        <taxon>Granulosicoccaceae</taxon>
        <taxon>Granulosicoccus</taxon>
    </lineage>
</organism>
<evidence type="ECO:0000313" key="3">
    <source>
        <dbReference type="EMBL" id="ASJ70307.1"/>
    </source>
</evidence>
<evidence type="ECO:0000259" key="2">
    <source>
        <dbReference type="Pfam" id="PF01471"/>
    </source>
</evidence>
<dbReference type="SUPFAM" id="SSF47090">
    <property type="entry name" value="PGBD-like"/>
    <property type="match status" value="1"/>
</dbReference>
<gene>
    <name evidence="3" type="ORF">IMCC3135_00905</name>
</gene>
<dbReference type="RefSeq" id="WP_088915860.1">
    <property type="nucleotide sequence ID" value="NZ_CP018632.1"/>
</dbReference>
<dbReference type="InterPro" id="IPR036366">
    <property type="entry name" value="PGBDSf"/>
</dbReference>
<evidence type="ECO:0000313" key="4">
    <source>
        <dbReference type="Proteomes" id="UP000250079"/>
    </source>
</evidence>
<dbReference type="Pfam" id="PF01471">
    <property type="entry name" value="PG_binding_1"/>
    <property type="match status" value="1"/>
</dbReference>